<reference evidence="1" key="1">
    <citation type="submission" date="2022-05" db="EMBL/GenBank/DDBJ databases">
        <authorList>
            <person name="Pankratov T."/>
        </authorList>
    </citation>
    <scope>NUCLEOTIDE SEQUENCE</scope>
    <source>
        <strain evidence="1">BP6-180914</strain>
    </source>
</reference>
<gene>
    <name evidence="1" type="ORF">M8523_30670</name>
</gene>
<dbReference type="RefSeq" id="WP_282588665.1">
    <property type="nucleotide sequence ID" value="NZ_JAMOIM010000045.1"/>
</dbReference>
<organism evidence="1 2">
    <name type="scientific">Lichenifustis flavocetrariae</name>
    <dbReference type="NCBI Taxonomy" id="2949735"/>
    <lineage>
        <taxon>Bacteria</taxon>
        <taxon>Pseudomonadati</taxon>
        <taxon>Pseudomonadota</taxon>
        <taxon>Alphaproteobacteria</taxon>
        <taxon>Hyphomicrobiales</taxon>
        <taxon>Lichenihabitantaceae</taxon>
        <taxon>Lichenifustis</taxon>
    </lineage>
</organism>
<evidence type="ECO:0000313" key="1">
    <source>
        <dbReference type="EMBL" id="MCW6512289.1"/>
    </source>
</evidence>
<sequence>MTSIPHRSKPPTSRVATAVPAATYNFTISNGNIIVGGAMLPDIDFTVPDGGGFLTAATGAINGIGLAGFLNDSTYFPGFGLQAEFVIPGEEFRFGAVRNFYTGSAGDAGTRIFTITAVSAVPLPAGLPMFGAALLRLGAVGYGLKRNRKAALPA</sequence>
<dbReference type="EMBL" id="JAMOIM010000045">
    <property type="protein sequence ID" value="MCW6512289.1"/>
    <property type="molecule type" value="Genomic_DNA"/>
</dbReference>
<accession>A0AA42CM43</accession>
<evidence type="ECO:0000313" key="2">
    <source>
        <dbReference type="Proteomes" id="UP001165667"/>
    </source>
</evidence>
<name>A0AA42CM43_9HYPH</name>
<proteinExistence type="predicted"/>
<dbReference type="Proteomes" id="UP001165667">
    <property type="component" value="Unassembled WGS sequence"/>
</dbReference>
<comment type="caution">
    <text evidence="1">The sequence shown here is derived from an EMBL/GenBank/DDBJ whole genome shotgun (WGS) entry which is preliminary data.</text>
</comment>
<dbReference type="AlphaFoldDB" id="A0AA42CM43"/>
<protein>
    <submittedName>
        <fullName evidence="1">Uncharacterized protein</fullName>
    </submittedName>
</protein>
<keyword evidence="2" id="KW-1185">Reference proteome</keyword>